<proteinExistence type="predicted"/>
<keyword evidence="1" id="KW-0812">Transmembrane</keyword>
<protein>
    <submittedName>
        <fullName evidence="2">Uncharacterized protein</fullName>
    </submittedName>
</protein>
<accession>F0EPY3</accession>
<dbReference type="AlphaFoldDB" id="F0EPY3"/>
<keyword evidence="1" id="KW-1133">Transmembrane helix</keyword>
<evidence type="ECO:0000313" key="3">
    <source>
        <dbReference type="Proteomes" id="UP000004835"/>
    </source>
</evidence>
<comment type="caution">
    <text evidence="2">The sequence shown here is derived from an EMBL/GenBank/DDBJ whole genome shotgun (WGS) entry which is preliminary data.</text>
</comment>
<dbReference type="EMBL" id="AEWT01000036">
    <property type="protein sequence ID" value="EGC67849.1"/>
    <property type="molecule type" value="Genomic_DNA"/>
</dbReference>
<dbReference type="HOGENOM" id="CLU_2897021_0_0_9"/>
<reference evidence="2 3" key="1">
    <citation type="submission" date="2011-01" db="EMBL/GenBank/DDBJ databases">
        <authorList>
            <person name="Muzny D."/>
            <person name="Qin X."/>
            <person name="Deng J."/>
            <person name="Jiang H."/>
            <person name="Liu Y."/>
            <person name="Qu J."/>
            <person name="Song X.-Z."/>
            <person name="Zhang L."/>
            <person name="Thornton R."/>
            <person name="Coyle M."/>
            <person name="Francisco L."/>
            <person name="Jackson L."/>
            <person name="Javaid M."/>
            <person name="Korchina V."/>
            <person name="Kovar C."/>
            <person name="Mata R."/>
            <person name="Mathew T."/>
            <person name="Ngo R."/>
            <person name="Nguyen L."/>
            <person name="Nguyen N."/>
            <person name="Okwuonu G."/>
            <person name="Ongeri F."/>
            <person name="Pham C."/>
            <person name="Simmons D."/>
            <person name="Wilczek-Boney K."/>
            <person name="Hale W."/>
            <person name="Jakkamsetti A."/>
            <person name="Pham P."/>
            <person name="Ruth R."/>
            <person name="San Lucas F."/>
            <person name="Warren J."/>
            <person name="Zhang J."/>
            <person name="Zhao Z."/>
            <person name="Zhou C."/>
            <person name="Zhu D."/>
            <person name="Lee S."/>
            <person name="Bess C."/>
            <person name="Blankenburg K."/>
            <person name="Forbes L."/>
            <person name="Fu Q."/>
            <person name="Gubbala S."/>
            <person name="Hirani K."/>
            <person name="Jayaseelan J.C."/>
            <person name="Lara F."/>
            <person name="Munidasa M."/>
            <person name="Palculict T."/>
            <person name="Patil S."/>
            <person name="Pu L.-L."/>
            <person name="Saada N."/>
            <person name="Tang L."/>
            <person name="Weissenberger G."/>
            <person name="Zhu Y."/>
            <person name="Hemphill L."/>
            <person name="Shang Y."/>
            <person name="Youmans B."/>
            <person name="Ayvaz T."/>
            <person name="Ross M."/>
            <person name="Santibanez J."/>
            <person name="Aqrawi P."/>
            <person name="Gross S."/>
            <person name="Joshi V."/>
            <person name="Fowler G."/>
            <person name="Nazareth L."/>
            <person name="Reid J."/>
            <person name="Worley K."/>
            <person name="Petrosino J."/>
            <person name="Highlander S."/>
            <person name="Gibbs R."/>
        </authorList>
    </citation>
    <scope>NUCLEOTIDE SEQUENCE [LARGE SCALE GENOMIC DNA]</scope>
    <source>
        <strain evidence="2 3">ATCC 12755</strain>
    </source>
</reference>
<dbReference type="Proteomes" id="UP000004835">
    <property type="component" value="Unassembled WGS sequence"/>
</dbReference>
<gene>
    <name evidence="2" type="ORF">HMPREF9087_3475</name>
</gene>
<evidence type="ECO:0000313" key="2">
    <source>
        <dbReference type="EMBL" id="EGC67849.1"/>
    </source>
</evidence>
<sequence>MKISKFKIYHIILVVVFILALVFLKYDQSLYRNIFYIVLIISLIVKIIYDYVKKNKTTKKFN</sequence>
<name>F0EPY3_ENTCA</name>
<feature type="transmembrane region" description="Helical" evidence="1">
    <location>
        <begin position="7"/>
        <end position="24"/>
    </location>
</feature>
<keyword evidence="1" id="KW-0472">Membrane</keyword>
<evidence type="ECO:0000256" key="1">
    <source>
        <dbReference type="SAM" id="Phobius"/>
    </source>
</evidence>
<organism evidence="2 3">
    <name type="scientific">Enterococcus casseliflavus ATCC 12755</name>
    <dbReference type="NCBI Taxonomy" id="888066"/>
    <lineage>
        <taxon>Bacteria</taxon>
        <taxon>Bacillati</taxon>
        <taxon>Bacillota</taxon>
        <taxon>Bacilli</taxon>
        <taxon>Lactobacillales</taxon>
        <taxon>Enterococcaceae</taxon>
        <taxon>Enterococcus</taxon>
    </lineage>
</organism>
<feature type="transmembrane region" description="Helical" evidence="1">
    <location>
        <begin position="30"/>
        <end position="52"/>
    </location>
</feature>